<dbReference type="SMART" id="SM00860">
    <property type="entry name" value="SMI1_KNR4"/>
    <property type="match status" value="1"/>
</dbReference>
<dbReference type="Proteomes" id="UP000295662">
    <property type="component" value="Unassembled WGS sequence"/>
</dbReference>
<evidence type="ECO:0000259" key="1">
    <source>
        <dbReference type="SMART" id="SM00860"/>
    </source>
</evidence>
<organism evidence="2 3">
    <name type="scientific">Prosthecobacter fusiformis</name>
    <dbReference type="NCBI Taxonomy" id="48464"/>
    <lineage>
        <taxon>Bacteria</taxon>
        <taxon>Pseudomonadati</taxon>
        <taxon>Verrucomicrobiota</taxon>
        <taxon>Verrucomicrobiia</taxon>
        <taxon>Verrucomicrobiales</taxon>
        <taxon>Verrucomicrobiaceae</taxon>
        <taxon>Prosthecobacter</taxon>
    </lineage>
</organism>
<dbReference type="RefSeq" id="WP_133797409.1">
    <property type="nucleotide sequence ID" value="NZ_SOCA01000014.1"/>
</dbReference>
<dbReference type="AlphaFoldDB" id="A0A4R7RM46"/>
<reference evidence="2 3" key="1">
    <citation type="submission" date="2019-03" db="EMBL/GenBank/DDBJ databases">
        <title>Genomic Encyclopedia of Archaeal and Bacterial Type Strains, Phase II (KMG-II): from individual species to whole genera.</title>
        <authorList>
            <person name="Goeker M."/>
        </authorList>
    </citation>
    <scope>NUCLEOTIDE SEQUENCE [LARGE SCALE GENOMIC DNA]</scope>
    <source>
        <strain evidence="2 3">ATCC 25309</strain>
    </source>
</reference>
<keyword evidence="3" id="KW-1185">Reference proteome</keyword>
<dbReference type="InterPro" id="IPR018958">
    <property type="entry name" value="Knr4/Smi1-like_dom"/>
</dbReference>
<dbReference type="Pfam" id="PF09346">
    <property type="entry name" value="SMI1_KNR4"/>
    <property type="match status" value="1"/>
</dbReference>
<accession>A0A4R7RM46</accession>
<evidence type="ECO:0000313" key="2">
    <source>
        <dbReference type="EMBL" id="TDU63234.1"/>
    </source>
</evidence>
<dbReference type="Gene3D" id="3.40.1580.10">
    <property type="entry name" value="SMI1/KNR4-like"/>
    <property type="match status" value="1"/>
</dbReference>
<evidence type="ECO:0000313" key="3">
    <source>
        <dbReference type="Proteomes" id="UP000295662"/>
    </source>
</evidence>
<comment type="caution">
    <text evidence="2">The sequence shown here is derived from an EMBL/GenBank/DDBJ whole genome shotgun (WGS) entry which is preliminary data.</text>
</comment>
<feature type="domain" description="Knr4/Smi1-like" evidence="1">
    <location>
        <begin position="23"/>
        <end position="137"/>
    </location>
</feature>
<gene>
    <name evidence="2" type="ORF">EI77_04443</name>
</gene>
<dbReference type="OrthoDB" id="215335at2"/>
<dbReference type="SUPFAM" id="SSF160631">
    <property type="entry name" value="SMI1/KNR4-like"/>
    <property type="match status" value="1"/>
</dbReference>
<proteinExistence type="predicted"/>
<protein>
    <submittedName>
        <fullName evidence="2">SMI1/KNR4 family protein SUKH-1</fullName>
    </submittedName>
</protein>
<name>A0A4R7RM46_9BACT</name>
<sequence>MNEKLLKWLKQDQLQTPFMYGEAVPESELANVEKQIGFYLPDDYRQFVIIFGGGTVMSEHIFGLRLSETLGVDDLALIQTKRFREDGWPGVEQLLVISIDPSGNPIGLNKSGEIIMSDIDVGVVKVVAPDFGSYLLKFIDLEY</sequence>
<dbReference type="InterPro" id="IPR037883">
    <property type="entry name" value="Knr4/Smi1-like_sf"/>
</dbReference>
<dbReference type="EMBL" id="SOCA01000014">
    <property type="protein sequence ID" value="TDU63234.1"/>
    <property type="molecule type" value="Genomic_DNA"/>
</dbReference>